<dbReference type="InterPro" id="IPR050327">
    <property type="entry name" value="Proton-linked_MCT"/>
</dbReference>
<dbReference type="Pfam" id="PF07690">
    <property type="entry name" value="MFS_1"/>
    <property type="match status" value="1"/>
</dbReference>
<organism evidence="6 7">
    <name type="scientific">Calocera viscosa (strain TUFC12733)</name>
    <dbReference type="NCBI Taxonomy" id="1330018"/>
    <lineage>
        <taxon>Eukaryota</taxon>
        <taxon>Fungi</taxon>
        <taxon>Dikarya</taxon>
        <taxon>Basidiomycota</taxon>
        <taxon>Agaricomycotina</taxon>
        <taxon>Dacrymycetes</taxon>
        <taxon>Dacrymycetales</taxon>
        <taxon>Dacrymycetaceae</taxon>
        <taxon>Calocera</taxon>
    </lineage>
</organism>
<feature type="transmembrane region" description="Helical" evidence="4">
    <location>
        <begin position="471"/>
        <end position="488"/>
    </location>
</feature>
<evidence type="ECO:0000256" key="4">
    <source>
        <dbReference type="SAM" id="Phobius"/>
    </source>
</evidence>
<feature type="transmembrane region" description="Helical" evidence="4">
    <location>
        <begin position="440"/>
        <end position="459"/>
    </location>
</feature>
<evidence type="ECO:0000256" key="3">
    <source>
        <dbReference type="SAM" id="MobiDB-lite"/>
    </source>
</evidence>
<dbReference type="InterPro" id="IPR036259">
    <property type="entry name" value="MFS_trans_sf"/>
</dbReference>
<dbReference type="PANTHER" id="PTHR11360">
    <property type="entry name" value="MONOCARBOXYLATE TRANSPORTER"/>
    <property type="match status" value="1"/>
</dbReference>
<name>A0A167N5T3_CALVF</name>
<keyword evidence="4" id="KW-0472">Membrane</keyword>
<dbReference type="OrthoDB" id="6509908at2759"/>
<dbReference type="GO" id="GO:0016020">
    <property type="term" value="C:membrane"/>
    <property type="evidence" value="ECO:0007669"/>
    <property type="project" value="UniProtKB-SubCell"/>
</dbReference>
<reference evidence="6 7" key="1">
    <citation type="journal article" date="2016" name="Mol. Biol. Evol.">
        <title>Comparative Genomics of Early-Diverging Mushroom-Forming Fungi Provides Insights into the Origins of Lignocellulose Decay Capabilities.</title>
        <authorList>
            <person name="Nagy L.G."/>
            <person name="Riley R."/>
            <person name="Tritt A."/>
            <person name="Adam C."/>
            <person name="Daum C."/>
            <person name="Floudas D."/>
            <person name="Sun H."/>
            <person name="Yadav J.S."/>
            <person name="Pangilinan J."/>
            <person name="Larsson K.H."/>
            <person name="Matsuura K."/>
            <person name="Barry K."/>
            <person name="Labutti K."/>
            <person name="Kuo R."/>
            <person name="Ohm R.A."/>
            <person name="Bhattacharya S.S."/>
            <person name="Shirouzu T."/>
            <person name="Yoshinaga Y."/>
            <person name="Martin F.M."/>
            <person name="Grigoriev I.V."/>
            <person name="Hibbett D.S."/>
        </authorList>
    </citation>
    <scope>NUCLEOTIDE SEQUENCE [LARGE SCALE GENOMIC DNA]</scope>
    <source>
        <strain evidence="6 7">TUFC12733</strain>
    </source>
</reference>
<feature type="transmembrane region" description="Helical" evidence="4">
    <location>
        <begin position="97"/>
        <end position="118"/>
    </location>
</feature>
<accession>A0A167N5T3</accession>
<feature type="region of interest" description="Disordered" evidence="3">
    <location>
        <begin position="1"/>
        <end position="44"/>
    </location>
</feature>
<feature type="transmembrane region" description="Helical" evidence="4">
    <location>
        <begin position="256"/>
        <end position="276"/>
    </location>
</feature>
<feature type="transmembrane region" description="Helical" evidence="4">
    <location>
        <begin position="138"/>
        <end position="157"/>
    </location>
</feature>
<dbReference type="GO" id="GO:0022857">
    <property type="term" value="F:transmembrane transporter activity"/>
    <property type="evidence" value="ECO:0007669"/>
    <property type="project" value="InterPro"/>
</dbReference>
<comment type="subcellular location">
    <subcellularLocation>
        <location evidence="1">Membrane</location>
        <topology evidence="1">Multi-pass membrane protein</topology>
    </subcellularLocation>
</comment>
<comment type="similarity">
    <text evidence="2">Belongs to the major facilitator superfamily. Monocarboxylate porter (TC 2.A.1.13) family.</text>
</comment>
<evidence type="ECO:0000313" key="6">
    <source>
        <dbReference type="EMBL" id="KZO97375.1"/>
    </source>
</evidence>
<protein>
    <submittedName>
        <fullName evidence="6">MFS general substrate transporter</fullName>
    </submittedName>
</protein>
<evidence type="ECO:0000259" key="5">
    <source>
        <dbReference type="PROSITE" id="PS50850"/>
    </source>
</evidence>
<feature type="domain" description="Major facilitator superfamily (MFS) profile" evidence="5">
    <location>
        <begin position="97"/>
        <end position="493"/>
    </location>
</feature>
<keyword evidence="4" id="KW-1133">Transmembrane helix</keyword>
<evidence type="ECO:0000313" key="7">
    <source>
        <dbReference type="Proteomes" id="UP000076738"/>
    </source>
</evidence>
<feature type="transmembrane region" description="Helical" evidence="4">
    <location>
        <begin position="226"/>
        <end position="244"/>
    </location>
</feature>
<keyword evidence="7" id="KW-1185">Reference proteome</keyword>
<evidence type="ECO:0000256" key="1">
    <source>
        <dbReference type="ARBA" id="ARBA00004141"/>
    </source>
</evidence>
<gene>
    <name evidence="6" type="ORF">CALVIDRAFT_86976</name>
</gene>
<dbReference type="AlphaFoldDB" id="A0A167N5T3"/>
<dbReference type="InterPro" id="IPR011701">
    <property type="entry name" value="MFS"/>
</dbReference>
<dbReference type="EMBL" id="KV417280">
    <property type="protein sequence ID" value="KZO97375.1"/>
    <property type="molecule type" value="Genomic_DNA"/>
</dbReference>
<evidence type="ECO:0000256" key="2">
    <source>
        <dbReference type="ARBA" id="ARBA00006727"/>
    </source>
</evidence>
<dbReference type="PROSITE" id="PS50850">
    <property type="entry name" value="MFS"/>
    <property type="match status" value="1"/>
</dbReference>
<dbReference type="InterPro" id="IPR020846">
    <property type="entry name" value="MFS_dom"/>
</dbReference>
<feature type="transmembrane region" description="Helical" evidence="4">
    <location>
        <begin position="316"/>
        <end position="338"/>
    </location>
</feature>
<dbReference type="PANTHER" id="PTHR11360:SF234">
    <property type="entry name" value="MFS-TYPE TRANSPORTER DBAD-RELATED"/>
    <property type="match status" value="1"/>
</dbReference>
<dbReference type="Proteomes" id="UP000076738">
    <property type="component" value="Unassembled WGS sequence"/>
</dbReference>
<feature type="transmembrane region" description="Helical" evidence="4">
    <location>
        <begin position="405"/>
        <end position="428"/>
    </location>
</feature>
<keyword evidence="4" id="KW-0812">Transmembrane</keyword>
<sequence>MASDPRLGTGGSVIVDVEKGLGGQDLGRRTSMTLVPSPHPDRPASLASLAQLEDGHSHKTFAEKKEAEEEEIAYPGETEEAIERDEEEEFPDGGLRAWLIVAGGCSITVASFGYVNTWGIFQAYYSEHLMPDVSPSQISWIGSIQYSFNFFPGLIMGRLFDLGYFRVPLFTASCFILAVTFLVAQCTEYWQFLLGQGFALGLASGFMSGPTVAVVGHWFKKRRAMAFGIVAAGSSVGGLVFPIVVSRLLPQLGFPWTMRILGLILMVFIIFANLVCPSIMPLTQSSKVPQTLRRRLPPINVSGGILNLKAFKRQEYTLYTAATFVAFLGLFTGLTYLNSDAVSNGLSPEFSMYLTGIANGSSGFGRVLSGIFSDWVGPINILIPFNLLTAIITFAWPYATTEPSIIVIAVLYGFASGAYAGLTAAPIANMGAVGDMGRRIGMTFTLAGFAALCGPPLAGAIHDRYDSYRPVGIYAGCCVLVSTALLILSKKAALGRFWGKF</sequence>
<dbReference type="Gene3D" id="1.20.1250.20">
    <property type="entry name" value="MFS general substrate transporter like domains"/>
    <property type="match status" value="2"/>
</dbReference>
<dbReference type="SUPFAM" id="SSF103473">
    <property type="entry name" value="MFS general substrate transporter"/>
    <property type="match status" value="1"/>
</dbReference>
<feature type="transmembrane region" description="Helical" evidence="4">
    <location>
        <begin position="198"/>
        <end position="219"/>
    </location>
</feature>
<feature type="transmembrane region" description="Helical" evidence="4">
    <location>
        <begin position="350"/>
        <end position="369"/>
    </location>
</feature>
<proteinExistence type="inferred from homology"/>
<feature type="transmembrane region" description="Helical" evidence="4">
    <location>
        <begin position="381"/>
        <end position="399"/>
    </location>
</feature>
<feature type="transmembrane region" description="Helical" evidence="4">
    <location>
        <begin position="169"/>
        <end position="192"/>
    </location>
</feature>